<dbReference type="InterPro" id="IPR045276">
    <property type="entry name" value="YbiO_bact"/>
</dbReference>
<name>A0A412G134_9FIRM</name>
<dbReference type="SUPFAM" id="SSF82861">
    <property type="entry name" value="Mechanosensitive channel protein MscS (YggB), transmembrane region"/>
    <property type="match status" value="1"/>
</dbReference>
<dbReference type="EMBL" id="QRUP01000009">
    <property type="protein sequence ID" value="RGR74159.1"/>
    <property type="molecule type" value="Genomic_DNA"/>
</dbReference>
<dbReference type="Gene3D" id="3.30.70.100">
    <property type="match status" value="1"/>
</dbReference>
<dbReference type="AlphaFoldDB" id="A0A412G134"/>
<keyword evidence="3" id="KW-1003">Cell membrane</keyword>
<feature type="transmembrane region" description="Helical" evidence="7">
    <location>
        <begin position="85"/>
        <end position="102"/>
    </location>
</feature>
<dbReference type="InterPro" id="IPR011066">
    <property type="entry name" value="MscS_channel_C_sf"/>
</dbReference>
<evidence type="ECO:0000256" key="1">
    <source>
        <dbReference type="ARBA" id="ARBA00004651"/>
    </source>
</evidence>
<dbReference type="SUPFAM" id="SSF50182">
    <property type="entry name" value="Sm-like ribonucleoproteins"/>
    <property type="match status" value="1"/>
</dbReference>
<gene>
    <name evidence="10" type="ORF">DWY25_08770</name>
</gene>
<dbReference type="Gene3D" id="2.30.30.60">
    <property type="match status" value="1"/>
</dbReference>
<evidence type="ECO:0000256" key="6">
    <source>
        <dbReference type="ARBA" id="ARBA00023136"/>
    </source>
</evidence>
<keyword evidence="4 7" id="KW-0812">Transmembrane</keyword>
<evidence type="ECO:0000256" key="7">
    <source>
        <dbReference type="SAM" id="Phobius"/>
    </source>
</evidence>
<keyword evidence="6 7" id="KW-0472">Membrane</keyword>
<dbReference type="InterPro" id="IPR049278">
    <property type="entry name" value="MS_channel_C"/>
</dbReference>
<evidence type="ECO:0000256" key="4">
    <source>
        <dbReference type="ARBA" id="ARBA00022692"/>
    </source>
</evidence>
<dbReference type="PANTHER" id="PTHR30460">
    <property type="entry name" value="MODERATE CONDUCTANCE MECHANOSENSITIVE CHANNEL YBIO"/>
    <property type="match status" value="1"/>
</dbReference>
<dbReference type="Pfam" id="PF21082">
    <property type="entry name" value="MS_channel_3rd"/>
    <property type="match status" value="1"/>
</dbReference>
<evidence type="ECO:0000313" key="11">
    <source>
        <dbReference type="Proteomes" id="UP000284178"/>
    </source>
</evidence>
<protein>
    <submittedName>
        <fullName evidence="10">Mechanosensitive ion channel family protein</fullName>
    </submittedName>
</protein>
<dbReference type="GO" id="GO:0008381">
    <property type="term" value="F:mechanosensitive monoatomic ion channel activity"/>
    <property type="evidence" value="ECO:0007669"/>
    <property type="project" value="InterPro"/>
</dbReference>
<dbReference type="PANTHER" id="PTHR30460:SF0">
    <property type="entry name" value="MODERATE CONDUCTANCE MECHANOSENSITIVE CHANNEL YBIO"/>
    <property type="match status" value="1"/>
</dbReference>
<dbReference type="GO" id="GO:0005886">
    <property type="term" value="C:plasma membrane"/>
    <property type="evidence" value="ECO:0007669"/>
    <property type="project" value="UniProtKB-SubCell"/>
</dbReference>
<dbReference type="InterPro" id="IPR023408">
    <property type="entry name" value="MscS_beta-dom_sf"/>
</dbReference>
<dbReference type="InterPro" id="IPR006685">
    <property type="entry name" value="MscS_channel_2nd"/>
</dbReference>
<keyword evidence="5 7" id="KW-1133">Transmembrane helix</keyword>
<dbReference type="InterPro" id="IPR010920">
    <property type="entry name" value="LSM_dom_sf"/>
</dbReference>
<feature type="transmembrane region" description="Helical" evidence="7">
    <location>
        <begin position="29"/>
        <end position="50"/>
    </location>
</feature>
<feature type="domain" description="Mechanosensitive ion channel MscS" evidence="8">
    <location>
        <begin position="126"/>
        <end position="190"/>
    </location>
</feature>
<comment type="similarity">
    <text evidence="2">Belongs to the MscS (TC 1.A.23) family.</text>
</comment>
<dbReference type="Proteomes" id="UP000284178">
    <property type="component" value="Unassembled WGS sequence"/>
</dbReference>
<dbReference type="InterPro" id="IPR011014">
    <property type="entry name" value="MscS_channel_TM-2"/>
</dbReference>
<dbReference type="Pfam" id="PF00924">
    <property type="entry name" value="MS_channel_2nd"/>
    <property type="match status" value="1"/>
</dbReference>
<accession>A0A412G134</accession>
<keyword evidence="11" id="KW-1185">Reference proteome</keyword>
<proteinExistence type="inferred from homology"/>
<evidence type="ECO:0000259" key="9">
    <source>
        <dbReference type="Pfam" id="PF21082"/>
    </source>
</evidence>
<comment type="caution">
    <text evidence="10">The sequence shown here is derived from an EMBL/GenBank/DDBJ whole genome shotgun (WGS) entry which is preliminary data.</text>
</comment>
<feature type="domain" description="Mechanosensitive ion channel MscS C-terminal" evidence="9">
    <location>
        <begin position="196"/>
        <end position="281"/>
    </location>
</feature>
<evidence type="ECO:0000259" key="8">
    <source>
        <dbReference type="Pfam" id="PF00924"/>
    </source>
</evidence>
<evidence type="ECO:0000256" key="5">
    <source>
        <dbReference type="ARBA" id="ARBA00022989"/>
    </source>
</evidence>
<evidence type="ECO:0000313" key="10">
    <source>
        <dbReference type="EMBL" id="RGR74159.1"/>
    </source>
</evidence>
<evidence type="ECO:0000256" key="2">
    <source>
        <dbReference type="ARBA" id="ARBA00008017"/>
    </source>
</evidence>
<evidence type="ECO:0000256" key="3">
    <source>
        <dbReference type="ARBA" id="ARBA00022475"/>
    </source>
</evidence>
<dbReference type="SUPFAM" id="SSF82689">
    <property type="entry name" value="Mechanosensitive channel protein MscS (YggB), C-terminal domain"/>
    <property type="match status" value="1"/>
</dbReference>
<sequence>MFMTGILGKTITDYFNGFLSTLAENSGLLFWKAVGILLIIVGGKLVLNLISQLTARQIKKSEEMPEMQARRVQTMMTMTRSTFRYIVYGICALMILAQLGFGNAINNLLLSAGIGSLALGIGAQSLIKDVVTGFFMMFEKQFSVGDYVKLDDIEGTVTATAMRVTYLKNFAGQQIIIPNGSIGRVINYSRMDSLAKVTVSTPYEADSRQVMEILDQAVKTYAKQVKEIIVEEPKVQGITELADSSVNITVICRTQPLRHWEVERGLRLAVKEALDEAGIGIPYPQQDVHLKMEAEDSSQPN</sequence>
<comment type="subcellular location">
    <subcellularLocation>
        <location evidence="1">Cell membrane</location>
        <topology evidence="1">Multi-pass membrane protein</topology>
    </subcellularLocation>
</comment>
<organism evidence="10 11">
    <name type="scientific">Holdemania filiformis</name>
    <dbReference type="NCBI Taxonomy" id="61171"/>
    <lineage>
        <taxon>Bacteria</taxon>
        <taxon>Bacillati</taxon>
        <taxon>Bacillota</taxon>
        <taxon>Erysipelotrichia</taxon>
        <taxon>Erysipelotrichales</taxon>
        <taxon>Erysipelotrichaceae</taxon>
        <taxon>Holdemania</taxon>
    </lineage>
</organism>
<dbReference type="Gene3D" id="1.10.287.1260">
    <property type="match status" value="1"/>
</dbReference>
<reference evidence="10 11" key="1">
    <citation type="submission" date="2018-08" db="EMBL/GenBank/DDBJ databases">
        <title>A genome reference for cultivated species of the human gut microbiota.</title>
        <authorList>
            <person name="Zou Y."/>
            <person name="Xue W."/>
            <person name="Luo G."/>
        </authorList>
    </citation>
    <scope>NUCLEOTIDE SEQUENCE [LARGE SCALE GENOMIC DNA]</scope>
    <source>
        <strain evidence="10 11">AF24-29</strain>
    </source>
</reference>